<dbReference type="Pfam" id="PF09594">
    <property type="entry name" value="GT87"/>
    <property type="match status" value="2"/>
</dbReference>
<sequence>MAAGHQCWGGAGGGVAERAATHRHGGPESPSASRPPHLLSGDLYAFRLYLPDVKVFPLPFTYPPFAAVLFLPLAAPAWPVASAAWTLVSILALIALVHRSLRMAAPWLPAARHRQRVLLWSAVLLWSEPVSATLGLGQINLLLAALVLLTVQHRSPAPRGRRYRCRRRHQADPRSYRVVHLLAHGRWRAALWSLVAFTTTVAAGWLAAPGASRTCWFHLIGDTSRFGPIGSGLNQSLRGALSRALGHDAGWTAPWWALALLAAVAALSAATRSARRADLLGSLVAVQLLGLLVSPISWVHHWVWAVPPLCALLTLAALLRPTPKGDAVSS</sequence>
<feature type="transmembrane region" description="Helical" evidence="8">
    <location>
        <begin position="189"/>
        <end position="208"/>
    </location>
</feature>
<gene>
    <name evidence="9" type="ORF">B1H19_02500</name>
</gene>
<feature type="transmembrane region" description="Helical" evidence="8">
    <location>
        <begin position="77"/>
        <end position="97"/>
    </location>
</feature>
<evidence type="ECO:0000256" key="6">
    <source>
        <dbReference type="ARBA" id="ARBA00023136"/>
    </source>
</evidence>
<evidence type="ECO:0000256" key="5">
    <source>
        <dbReference type="ARBA" id="ARBA00022989"/>
    </source>
</evidence>
<keyword evidence="2" id="KW-1003">Cell membrane</keyword>
<dbReference type="KEGG" id="sgv:B1H19_02500"/>
<dbReference type="Proteomes" id="UP000192726">
    <property type="component" value="Chromosome"/>
</dbReference>
<dbReference type="GO" id="GO:0016758">
    <property type="term" value="F:hexosyltransferase activity"/>
    <property type="evidence" value="ECO:0007669"/>
    <property type="project" value="InterPro"/>
</dbReference>
<feature type="transmembrane region" description="Helical" evidence="8">
    <location>
        <begin position="302"/>
        <end position="319"/>
    </location>
</feature>
<evidence type="ECO:0000256" key="2">
    <source>
        <dbReference type="ARBA" id="ARBA00022475"/>
    </source>
</evidence>
<reference evidence="9 10" key="1">
    <citation type="submission" date="2017-04" db="EMBL/GenBank/DDBJ databases">
        <title>Complete Genome Sequence of Streptomyces gilvosporeus F607, a Capable Producer of Natamycin.</title>
        <authorList>
            <person name="Zong G."/>
            <person name="Zhong C."/>
            <person name="Fu J."/>
            <person name="Qin R."/>
            <person name="Cao G."/>
        </authorList>
    </citation>
    <scope>NUCLEOTIDE SEQUENCE [LARGE SCALE GENOMIC DNA]</scope>
    <source>
        <strain evidence="9 10">F607</strain>
    </source>
</reference>
<keyword evidence="6 8" id="KW-0472">Membrane</keyword>
<proteinExistence type="inferred from homology"/>
<evidence type="ECO:0000256" key="8">
    <source>
        <dbReference type="SAM" id="Phobius"/>
    </source>
</evidence>
<dbReference type="AlphaFoldDB" id="A0A1V0TJT3"/>
<name>A0A1V0TJT3_9ACTN</name>
<comment type="subcellular location">
    <subcellularLocation>
        <location evidence="1">Cell membrane</location>
        <topology evidence="1">Multi-pass membrane protein</topology>
    </subcellularLocation>
</comment>
<evidence type="ECO:0008006" key="11">
    <source>
        <dbReference type="Google" id="ProtNLM"/>
    </source>
</evidence>
<evidence type="ECO:0000313" key="10">
    <source>
        <dbReference type="Proteomes" id="UP000192726"/>
    </source>
</evidence>
<dbReference type="InterPro" id="IPR018584">
    <property type="entry name" value="GT87"/>
</dbReference>
<accession>A0A1V0TJT3</accession>
<evidence type="ECO:0000256" key="1">
    <source>
        <dbReference type="ARBA" id="ARBA00004651"/>
    </source>
</evidence>
<organism evidence="9 10">
    <name type="scientific">Streptomyces gilvosporeus</name>
    <dbReference type="NCBI Taxonomy" id="553510"/>
    <lineage>
        <taxon>Bacteria</taxon>
        <taxon>Bacillati</taxon>
        <taxon>Actinomycetota</taxon>
        <taxon>Actinomycetes</taxon>
        <taxon>Kitasatosporales</taxon>
        <taxon>Streptomycetaceae</taxon>
        <taxon>Streptomyces</taxon>
    </lineage>
</organism>
<keyword evidence="10" id="KW-1185">Reference proteome</keyword>
<evidence type="ECO:0000256" key="3">
    <source>
        <dbReference type="ARBA" id="ARBA00022679"/>
    </source>
</evidence>
<protein>
    <recommendedName>
        <fullName evidence="11">Transferase</fullName>
    </recommendedName>
</protein>
<dbReference type="EMBL" id="CP020569">
    <property type="protein sequence ID" value="ARF53191.1"/>
    <property type="molecule type" value="Genomic_DNA"/>
</dbReference>
<evidence type="ECO:0000256" key="4">
    <source>
        <dbReference type="ARBA" id="ARBA00022692"/>
    </source>
</evidence>
<keyword evidence="5 8" id="KW-1133">Transmembrane helix</keyword>
<keyword evidence="4 8" id="KW-0812">Transmembrane</keyword>
<evidence type="ECO:0000256" key="7">
    <source>
        <dbReference type="ARBA" id="ARBA00024033"/>
    </source>
</evidence>
<evidence type="ECO:0000313" key="9">
    <source>
        <dbReference type="EMBL" id="ARF53191.1"/>
    </source>
</evidence>
<keyword evidence="3" id="KW-0808">Transferase</keyword>
<feature type="transmembrane region" description="Helical" evidence="8">
    <location>
        <begin position="253"/>
        <end position="270"/>
    </location>
</feature>
<feature type="transmembrane region" description="Helical" evidence="8">
    <location>
        <begin position="277"/>
        <end position="296"/>
    </location>
</feature>
<comment type="similarity">
    <text evidence="7">Belongs to the glycosyltransferase 87 family.</text>
</comment>
<dbReference type="GO" id="GO:0005886">
    <property type="term" value="C:plasma membrane"/>
    <property type="evidence" value="ECO:0007669"/>
    <property type="project" value="UniProtKB-SubCell"/>
</dbReference>
<dbReference type="STRING" id="553510.B1H19_02500"/>